<accession>A0ABT4ALT0</accession>
<name>A0ABT4ALT0_9BACT</name>
<dbReference type="Gene3D" id="3.40.50.12780">
    <property type="entry name" value="N-terminal domain of ligase-like"/>
    <property type="match status" value="1"/>
</dbReference>
<dbReference type="InterPro" id="IPR045851">
    <property type="entry name" value="AMP-bd_C_sf"/>
</dbReference>
<proteinExistence type="inferred from homology"/>
<dbReference type="InterPro" id="IPR000873">
    <property type="entry name" value="AMP-dep_synth/lig_dom"/>
</dbReference>
<evidence type="ECO:0000256" key="2">
    <source>
        <dbReference type="ARBA" id="ARBA00022598"/>
    </source>
</evidence>
<dbReference type="Gene3D" id="3.30.300.30">
    <property type="match status" value="1"/>
</dbReference>
<dbReference type="PANTHER" id="PTHR22754">
    <property type="entry name" value="DISCO-INTERACTING PROTEIN 2 DIP2 -RELATED"/>
    <property type="match status" value="1"/>
</dbReference>
<dbReference type="RefSeq" id="WP_267540705.1">
    <property type="nucleotide sequence ID" value="NZ_JAPNKA010000001.1"/>
</dbReference>
<dbReference type="Pfam" id="PF00501">
    <property type="entry name" value="AMP-binding"/>
    <property type="match status" value="1"/>
</dbReference>
<comment type="caution">
    <text evidence="4">The sequence shown here is derived from an EMBL/GenBank/DDBJ whole genome shotgun (WGS) entry which is preliminary data.</text>
</comment>
<sequence>MKGSELPRLKHATLNEMLAAAARTSSGLVFVDAAERETSLSWAQLYERARRFAAGLRRMGVAPGERVALLLPTSPGFMDGFFGTLLAGAVPVPLYPPVRLGRLEEYHRSTARMLEVSAATVVITDAKVRLLLGESVAAARPRLGCHTVEAVSREEGELAEPVTPEALGLIQFSSGSTVDPKPVALRHGSLVAQLAALEVEMPLTPDVARVGVSWLPLYHDMGLIGCLLSAAYYPGTLVLIPPEVFLARPALWLRALSRHRGFVSPAPNFAYGLCLKRVKDAEMEGVDLSGWKHALNGAEPVSVETLRLFSERFSRWGFQAGALRPVYGLSEASLAVTFPPAGRGPRALSVDARVLATERRVVDGSRQVVSVGRPVPGFEVEVRNELGHVVEERQVGRVFARGPSVMAGYVGHPEATARALDAEGWLDTGDLGFEADGELFLTGRAKDLVIIRGANHAPQEFEECLEPVEGVRTGCAVALGFTPEGVNDEALLILAEHAPGVEVEGLEERIREAVLAGTGVRAHTVRVLEPGTLPRTSSGKLRRGEALRRYLADELTAPKKVGTVGLVVEMAKSALAFARTGRDG</sequence>
<organism evidence="4 5">
    <name type="scientific">Archangium lansingense</name>
    <dbReference type="NCBI Taxonomy" id="2995310"/>
    <lineage>
        <taxon>Bacteria</taxon>
        <taxon>Pseudomonadati</taxon>
        <taxon>Myxococcota</taxon>
        <taxon>Myxococcia</taxon>
        <taxon>Myxococcales</taxon>
        <taxon>Cystobacterineae</taxon>
        <taxon>Archangiaceae</taxon>
        <taxon>Archangium</taxon>
    </lineage>
</organism>
<comment type="similarity">
    <text evidence="1">Belongs to the ATP-dependent AMP-binding enzyme family.</text>
</comment>
<dbReference type="SUPFAM" id="SSF56801">
    <property type="entry name" value="Acetyl-CoA synthetase-like"/>
    <property type="match status" value="1"/>
</dbReference>
<dbReference type="GO" id="GO:0016874">
    <property type="term" value="F:ligase activity"/>
    <property type="evidence" value="ECO:0007669"/>
    <property type="project" value="UniProtKB-KW"/>
</dbReference>
<reference evidence="4 5" key="1">
    <citation type="submission" date="2022-11" db="EMBL/GenBank/DDBJ databases">
        <title>Minimal conservation of predation-associated metabolite biosynthetic gene clusters underscores biosynthetic potential of Myxococcota including descriptions for ten novel species: Archangium lansinium sp. nov., Myxococcus landrumus sp. nov., Nannocystis bai.</title>
        <authorList>
            <person name="Ahearne A."/>
            <person name="Stevens C."/>
            <person name="Phillips K."/>
        </authorList>
    </citation>
    <scope>NUCLEOTIDE SEQUENCE [LARGE SCALE GENOMIC DNA]</scope>
    <source>
        <strain evidence="4 5">MIWBW</strain>
    </source>
</reference>
<evidence type="ECO:0000259" key="3">
    <source>
        <dbReference type="Pfam" id="PF00501"/>
    </source>
</evidence>
<dbReference type="EMBL" id="JAPNKA010000001">
    <property type="protein sequence ID" value="MCY1082129.1"/>
    <property type="molecule type" value="Genomic_DNA"/>
</dbReference>
<dbReference type="InterPro" id="IPR042099">
    <property type="entry name" value="ANL_N_sf"/>
</dbReference>
<dbReference type="InterPro" id="IPR040097">
    <property type="entry name" value="FAAL/FAAC"/>
</dbReference>
<dbReference type="CDD" id="cd05931">
    <property type="entry name" value="FAAL"/>
    <property type="match status" value="1"/>
</dbReference>
<dbReference type="Proteomes" id="UP001207654">
    <property type="component" value="Unassembled WGS sequence"/>
</dbReference>
<evidence type="ECO:0000313" key="4">
    <source>
        <dbReference type="EMBL" id="MCY1082129.1"/>
    </source>
</evidence>
<protein>
    <submittedName>
        <fullName evidence="4">Fatty acyl-AMP ligase</fullName>
    </submittedName>
</protein>
<feature type="domain" description="AMP-dependent synthetase/ligase" evidence="3">
    <location>
        <begin position="21"/>
        <end position="409"/>
    </location>
</feature>
<keyword evidence="2 4" id="KW-0436">Ligase</keyword>
<keyword evidence="5" id="KW-1185">Reference proteome</keyword>
<gene>
    <name evidence="4" type="ORF">OV287_47570</name>
</gene>
<evidence type="ECO:0000256" key="1">
    <source>
        <dbReference type="ARBA" id="ARBA00006432"/>
    </source>
</evidence>
<dbReference type="PANTHER" id="PTHR22754:SF32">
    <property type="entry name" value="DISCO-INTERACTING PROTEIN 2"/>
    <property type="match status" value="1"/>
</dbReference>
<evidence type="ECO:0000313" key="5">
    <source>
        <dbReference type="Proteomes" id="UP001207654"/>
    </source>
</evidence>